<reference evidence="4 5" key="1">
    <citation type="submission" date="2020-03" db="EMBL/GenBank/DDBJ databases">
        <title>Identification of Halomonas strains.</title>
        <authorList>
            <person name="Xiao Z."/>
            <person name="Dong F."/>
            <person name="Wang Z."/>
            <person name="Zhao J.-Y."/>
        </authorList>
    </citation>
    <scope>NUCLEOTIDE SEQUENCE [LARGE SCALE GENOMIC DNA]</scope>
    <source>
        <strain evidence="4 5">DX6</strain>
    </source>
</reference>
<sequence>MNVSRLTLGVFAIGVAVTFYVTALGYPDKAANMPLIYSIVVALFGAAIIGQECLGPIRRRRMMAGTDTPASPSDNSPSEQEVSATASAGQRKRWKAMLVFLLAAFYVYSISLLGYLLATVAFMVVALALIGHVSRRFALLGIAVLVAVVCLVFIGFLGLPVPLLPPILS</sequence>
<protein>
    <submittedName>
        <fullName evidence="4">Tripartite tricarboxylate transporter TctB family protein</fullName>
    </submittedName>
</protein>
<evidence type="ECO:0000259" key="3">
    <source>
        <dbReference type="Pfam" id="PF07331"/>
    </source>
</evidence>
<dbReference type="InterPro" id="IPR009936">
    <property type="entry name" value="DUF1468"/>
</dbReference>
<gene>
    <name evidence="4" type="ORF">HBJ55_17060</name>
</gene>
<evidence type="ECO:0000313" key="4">
    <source>
        <dbReference type="EMBL" id="NIC07141.1"/>
    </source>
</evidence>
<feature type="domain" description="DUF1468" evidence="3">
    <location>
        <begin position="9"/>
        <end position="162"/>
    </location>
</feature>
<proteinExistence type="predicted"/>
<dbReference type="EMBL" id="JAAQTO010000049">
    <property type="protein sequence ID" value="NIC07141.1"/>
    <property type="molecule type" value="Genomic_DNA"/>
</dbReference>
<comment type="caution">
    <text evidence="4">The sequence shown here is derived from an EMBL/GenBank/DDBJ whole genome shotgun (WGS) entry which is preliminary data.</text>
</comment>
<evidence type="ECO:0000256" key="1">
    <source>
        <dbReference type="SAM" id="MobiDB-lite"/>
    </source>
</evidence>
<feature type="region of interest" description="Disordered" evidence="1">
    <location>
        <begin position="65"/>
        <end position="84"/>
    </location>
</feature>
<name>A0ABX0PX69_9GAMM</name>
<organism evidence="4 5">
    <name type="scientific">Billgrantia bachuensis</name>
    <dbReference type="NCBI Taxonomy" id="2717286"/>
    <lineage>
        <taxon>Bacteria</taxon>
        <taxon>Pseudomonadati</taxon>
        <taxon>Pseudomonadota</taxon>
        <taxon>Gammaproteobacteria</taxon>
        <taxon>Oceanospirillales</taxon>
        <taxon>Halomonadaceae</taxon>
        <taxon>Billgrantia</taxon>
    </lineage>
</organism>
<evidence type="ECO:0000313" key="5">
    <source>
        <dbReference type="Proteomes" id="UP001318321"/>
    </source>
</evidence>
<dbReference type="Proteomes" id="UP001318321">
    <property type="component" value="Unassembled WGS sequence"/>
</dbReference>
<feature type="transmembrane region" description="Helical" evidence="2">
    <location>
        <begin position="137"/>
        <end position="159"/>
    </location>
</feature>
<keyword evidence="2" id="KW-0472">Membrane</keyword>
<accession>A0ABX0PX69</accession>
<keyword evidence="5" id="KW-1185">Reference proteome</keyword>
<feature type="transmembrane region" description="Helical" evidence="2">
    <location>
        <begin position="98"/>
        <end position="131"/>
    </location>
</feature>
<keyword evidence="2" id="KW-1133">Transmembrane helix</keyword>
<feature type="compositionally biased region" description="Polar residues" evidence="1">
    <location>
        <begin position="68"/>
        <end position="84"/>
    </location>
</feature>
<keyword evidence="2" id="KW-0812">Transmembrane</keyword>
<feature type="transmembrane region" description="Helical" evidence="2">
    <location>
        <begin position="35"/>
        <end position="54"/>
    </location>
</feature>
<dbReference type="RefSeq" id="WP_167117712.1">
    <property type="nucleotide sequence ID" value="NZ_JAAQTO010000049.1"/>
</dbReference>
<evidence type="ECO:0000256" key="2">
    <source>
        <dbReference type="SAM" id="Phobius"/>
    </source>
</evidence>
<dbReference type="Pfam" id="PF07331">
    <property type="entry name" value="TctB"/>
    <property type="match status" value="1"/>
</dbReference>